<dbReference type="Pfam" id="PF00646">
    <property type="entry name" value="F-box"/>
    <property type="match status" value="1"/>
</dbReference>
<comment type="caution">
    <text evidence="3">The sequence shown here is derived from an EMBL/GenBank/DDBJ whole genome shotgun (WGS) entry which is preliminary data.</text>
</comment>
<dbReference type="OrthoDB" id="310446at2759"/>
<evidence type="ECO:0000313" key="4">
    <source>
        <dbReference type="Proteomes" id="UP000692954"/>
    </source>
</evidence>
<dbReference type="Proteomes" id="UP000692954">
    <property type="component" value="Unassembled WGS sequence"/>
</dbReference>
<organism evidence="3 4">
    <name type="scientific">Paramecium sonneborni</name>
    <dbReference type="NCBI Taxonomy" id="65129"/>
    <lineage>
        <taxon>Eukaryota</taxon>
        <taxon>Sar</taxon>
        <taxon>Alveolata</taxon>
        <taxon>Ciliophora</taxon>
        <taxon>Intramacronucleata</taxon>
        <taxon>Oligohymenophorea</taxon>
        <taxon>Peniculida</taxon>
        <taxon>Parameciidae</taxon>
        <taxon>Paramecium</taxon>
    </lineage>
</organism>
<sequence>MNPEQEQNTSQGSWQLQNNNQNMQTEQNYFWRNVPFTEQQISSRNLIQKLILLIQGIPDIFIHKRFLETTCNKFQQNFLDLYNDVLDIEQLQQIIEQEYNQRIKKQESQISATQNLLYEWEDKVNISQLYQIMKIIKSPNRNLYITKDITKETYFDELKENLNSGDQKYLNNNFYILQESLKGQGIFENFKVQPIKVFRKQLNLIKQQEFNEDDTFMYYEIYKILAFPHKQFKQCYKYDVEAQSVHFQLPKNIYIEVKSNDIEQIPLLNDNSIMKQIPSSLFQNNILSFLGIIELFQLRMVCRYFKTIIEKYWHIPSRKEIIQYELAKDLANNNENLKNSQIAAQTLKQKLRASIDIILNLINWNDLHEQIETGQIEIIIYRPLIIMLRLFNKQQKICYHYEIDGQFNITQLAKNIKQQIHDYLNMELIPLGFTQMKQLYQQALQAPEFNFINEIHSELNQSVLLTILLQALYFHGWMTQVITIQNEILKKYNKELQMFDQKQKYNNDFIKQASKYIYKMNDFSSSQKPQEQDQIMTQIGQILQESLRNINFSPNAHPQTDPYGVICQNNDIIKIHLDVYFQIEILTYVCSCQKYYFDDVVDQQLEMQFNQFKSIKNQKKDNSLNQEGKQQQNLEEEKLMQQGENIEPKQNIDYEENQYN</sequence>
<dbReference type="EMBL" id="CAJJDN010000250">
    <property type="protein sequence ID" value="CAD8129909.1"/>
    <property type="molecule type" value="Genomic_DNA"/>
</dbReference>
<feature type="compositionally biased region" description="Polar residues" evidence="1">
    <location>
        <begin position="623"/>
        <end position="633"/>
    </location>
</feature>
<proteinExistence type="predicted"/>
<feature type="region of interest" description="Disordered" evidence="1">
    <location>
        <begin position="619"/>
        <end position="660"/>
    </location>
</feature>
<gene>
    <name evidence="3" type="ORF">PSON_ATCC_30995.1.T2500014</name>
</gene>
<feature type="domain" description="F-box" evidence="2">
    <location>
        <begin position="284"/>
        <end position="311"/>
    </location>
</feature>
<protein>
    <recommendedName>
        <fullName evidence="2">F-box domain-containing protein</fullName>
    </recommendedName>
</protein>
<dbReference type="AlphaFoldDB" id="A0A8S1RS05"/>
<evidence type="ECO:0000313" key="3">
    <source>
        <dbReference type="EMBL" id="CAD8129909.1"/>
    </source>
</evidence>
<keyword evidence="4" id="KW-1185">Reference proteome</keyword>
<name>A0A8S1RS05_9CILI</name>
<evidence type="ECO:0000259" key="2">
    <source>
        <dbReference type="Pfam" id="PF00646"/>
    </source>
</evidence>
<accession>A0A8S1RS05</accession>
<evidence type="ECO:0000256" key="1">
    <source>
        <dbReference type="SAM" id="MobiDB-lite"/>
    </source>
</evidence>
<dbReference type="InterPro" id="IPR001810">
    <property type="entry name" value="F-box_dom"/>
</dbReference>
<reference evidence="3" key="1">
    <citation type="submission" date="2021-01" db="EMBL/GenBank/DDBJ databases">
        <authorList>
            <consortium name="Genoscope - CEA"/>
            <person name="William W."/>
        </authorList>
    </citation>
    <scope>NUCLEOTIDE SEQUENCE</scope>
</reference>